<keyword evidence="1" id="KW-1133">Transmembrane helix</keyword>
<sequence length="61" mass="6977">MEENRKPGRQTKLCKNQFSRKNVLTTLSMPQKIALLVILIVFYLTMCGFACASEQECSNIH</sequence>
<evidence type="ECO:0000313" key="2">
    <source>
        <dbReference type="EMBL" id="MBX55172.1"/>
    </source>
</evidence>
<evidence type="ECO:0000256" key="1">
    <source>
        <dbReference type="SAM" id="Phobius"/>
    </source>
</evidence>
<accession>A0A2P2PKD4</accession>
<reference evidence="2" key="1">
    <citation type="submission" date="2018-02" db="EMBL/GenBank/DDBJ databases">
        <title>Rhizophora mucronata_Transcriptome.</title>
        <authorList>
            <person name="Meera S.P."/>
            <person name="Sreeshan A."/>
            <person name="Augustine A."/>
        </authorList>
    </citation>
    <scope>NUCLEOTIDE SEQUENCE</scope>
    <source>
        <tissue evidence="2">Leaf</tissue>
    </source>
</reference>
<proteinExistence type="predicted"/>
<dbReference type="EMBL" id="GGEC01074688">
    <property type="protein sequence ID" value="MBX55172.1"/>
    <property type="molecule type" value="Transcribed_RNA"/>
</dbReference>
<organism evidence="2">
    <name type="scientific">Rhizophora mucronata</name>
    <name type="common">Asiatic mangrove</name>
    <dbReference type="NCBI Taxonomy" id="61149"/>
    <lineage>
        <taxon>Eukaryota</taxon>
        <taxon>Viridiplantae</taxon>
        <taxon>Streptophyta</taxon>
        <taxon>Embryophyta</taxon>
        <taxon>Tracheophyta</taxon>
        <taxon>Spermatophyta</taxon>
        <taxon>Magnoliopsida</taxon>
        <taxon>eudicotyledons</taxon>
        <taxon>Gunneridae</taxon>
        <taxon>Pentapetalae</taxon>
        <taxon>rosids</taxon>
        <taxon>fabids</taxon>
        <taxon>Malpighiales</taxon>
        <taxon>Rhizophoraceae</taxon>
        <taxon>Rhizophora</taxon>
    </lineage>
</organism>
<protein>
    <submittedName>
        <fullName evidence="2">Uncharacterized protein</fullName>
    </submittedName>
</protein>
<name>A0A2P2PKD4_RHIMU</name>
<feature type="transmembrane region" description="Helical" evidence="1">
    <location>
        <begin position="33"/>
        <end position="52"/>
    </location>
</feature>
<keyword evidence="1" id="KW-0812">Transmembrane</keyword>
<dbReference type="AlphaFoldDB" id="A0A2P2PKD4"/>
<keyword evidence="1" id="KW-0472">Membrane</keyword>